<dbReference type="GO" id="GO:0005737">
    <property type="term" value="C:cytoplasm"/>
    <property type="evidence" value="ECO:0007669"/>
    <property type="project" value="TreeGrafter"/>
</dbReference>
<dbReference type="GO" id="GO:0002031">
    <property type="term" value="P:G protein-coupled receptor internalization"/>
    <property type="evidence" value="ECO:0007669"/>
    <property type="project" value="TreeGrafter"/>
</dbReference>
<evidence type="ECO:0000259" key="3">
    <source>
        <dbReference type="SMART" id="SM01017"/>
    </source>
</evidence>
<dbReference type="InterPro" id="IPR011022">
    <property type="entry name" value="Arrestin_C-like"/>
</dbReference>
<evidence type="ECO:0000313" key="4">
    <source>
        <dbReference type="EMBL" id="KAK8787474.1"/>
    </source>
</evidence>
<feature type="compositionally biased region" description="Low complexity" evidence="2">
    <location>
        <begin position="93"/>
        <end position="106"/>
    </location>
</feature>
<proteinExistence type="inferred from homology"/>
<name>A0AAQ4FJH2_AMBAM</name>
<dbReference type="SUPFAM" id="SSF81296">
    <property type="entry name" value="E set domains"/>
    <property type="match status" value="2"/>
</dbReference>
<feature type="region of interest" description="Disordered" evidence="2">
    <location>
        <begin position="83"/>
        <end position="116"/>
    </location>
</feature>
<dbReference type="EMBL" id="JARKHS020001770">
    <property type="protein sequence ID" value="KAK8787474.1"/>
    <property type="molecule type" value="Genomic_DNA"/>
</dbReference>
<dbReference type="SMART" id="SM01017">
    <property type="entry name" value="Arrestin_C"/>
    <property type="match status" value="1"/>
</dbReference>
<dbReference type="InterPro" id="IPR014756">
    <property type="entry name" value="Ig_E-set"/>
</dbReference>
<dbReference type="Gene3D" id="2.60.40.640">
    <property type="match status" value="1"/>
</dbReference>
<gene>
    <name evidence="4" type="ORF">V5799_022750</name>
</gene>
<dbReference type="AlphaFoldDB" id="A0AAQ4FJH2"/>
<dbReference type="PANTHER" id="PTHR11792:SF17">
    <property type="entry name" value="KURTZ ARRESTIN"/>
    <property type="match status" value="1"/>
</dbReference>
<feature type="domain" description="Arrestin C-terminal-like" evidence="3">
    <location>
        <begin position="222"/>
        <end position="386"/>
    </location>
</feature>
<dbReference type="InterPro" id="IPR000698">
    <property type="entry name" value="Arrestin"/>
</dbReference>
<comment type="similarity">
    <text evidence="1">Belongs to the arrestin family.</text>
</comment>
<comment type="caution">
    <text evidence="4">The sequence shown here is derived from an EMBL/GenBank/DDBJ whole genome shotgun (WGS) entry which is preliminary data.</text>
</comment>
<dbReference type="Proteomes" id="UP001321473">
    <property type="component" value="Unassembled WGS sequence"/>
</dbReference>
<dbReference type="GO" id="GO:0001664">
    <property type="term" value="F:G protein-coupled receptor binding"/>
    <property type="evidence" value="ECO:0007669"/>
    <property type="project" value="TreeGrafter"/>
</dbReference>
<evidence type="ECO:0000256" key="2">
    <source>
        <dbReference type="SAM" id="MobiDB-lite"/>
    </source>
</evidence>
<dbReference type="PRINTS" id="PR00309">
    <property type="entry name" value="ARRESTIN"/>
</dbReference>
<evidence type="ECO:0000256" key="1">
    <source>
        <dbReference type="ARBA" id="ARBA00005298"/>
    </source>
</evidence>
<dbReference type="GO" id="GO:0007165">
    <property type="term" value="P:signal transduction"/>
    <property type="evidence" value="ECO:0007669"/>
    <property type="project" value="InterPro"/>
</dbReference>
<keyword evidence="5" id="KW-1185">Reference proteome</keyword>
<dbReference type="PANTHER" id="PTHR11792">
    <property type="entry name" value="ARRESTIN"/>
    <property type="match status" value="1"/>
</dbReference>
<sequence length="483" mass="52104">MFKVFLPVCILQVTLYMEKREFCDLGTCTEPVEGVVVLDGDQLQPNERLLVALVGRFRYGREEDEILGMTLCREVYLGHTQLCHEQPSSPRTPQAAGSSSSSAAAPGEPPKSPGRALYAMQLGPVHRRLMEALGESAVPFRFEFPRDAPVSTVMQRLTPESGDTCGVRYLVRCYTLLDEEEAPAQSKSCVNISIRKVQFATTPRPISLGPRTASLTKDFPLNAGKLVVEASLEKELYLHGEEIVVKVNVQNLSQKTVKHIKVSILQVVDICMFSTGRWKVCVATANGSKDDCPVLPGSTVERRVSVTPSLEENRQKYGVFVESYKGDDVHCLASSTIISDHARKNLFGIVVSYEAKVKVYLGTLSSLSGRGEMACFIPFLLMHPRPAESPVDPSPDESLTVATTSATRSAKPVPATGFDEVIAESSARTGAAVLQGPLECSPGGSVDVLGSDSPTEVQGSGSASSSCEGELARKFADVNTNGD</sequence>
<dbReference type="InterPro" id="IPR014753">
    <property type="entry name" value="Arrestin_N"/>
</dbReference>
<accession>A0AAQ4FJH2</accession>
<feature type="region of interest" description="Disordered" evidence="2">
    <location>
        <begin position="387"/>
        <end position="412"/>
    </location>
</feature>
<dbReference type="Pfam" id="PF02752">
    <property type="entry name" value="Arrestin_C"/>
    <property type="match status" value="1"/>
</dbReference>
<protein>
    <recommendedName>
        <fullName evidence="3">Arrestin C-terminal-like domain-containing protein</fullName>
    </recommendedName>
</protein>
<reference evidence="4 5" key="1">
    <citation type="journal article" date="2023" name="Arcadia Sci">
        <title>De novo assembly of a long-read Amblyomma americanum tick genome.</title>
        <authorList>
            <person name="Chou S."/>
            <person name="Poskanzer K.E."/>
            <person name="Rollins M."/>
            <person name="Thuy-Boun P.S."/>
        </authorList>
    </citation>
    <scope>NUCLEOTIDE SEQUENCE [LARGE SCALE GENOMIC DNA]</scope>
    <source>
        <strain evidence="4">F_SG_1</strain>
        <tissue evidence="4">Salivary glands</tissue>
    </source>
</reference>
<organism evidence="4 5">
    <name type="scientific">Amblyomma americanum</name>
    <name type="common">Lone star tick</name>
    <dbReference type="NCBI Taxonomy" id="6943"/>
    <lineage>
        <taxon>Eukaryota</taxon>
        <taxon>Metazoa</taxon>
        <taxon>Ecdysozoa</taxon>
        <taxon>Arthropoda</taxon>
        <taxon>Chelicerata</taxon>
        <taxon>Arachnida</taxon>
        <taxon>Acari</taxon>
        <taxon>Parasitiformes</taxon>
        <taxon>Ixodida</taxon>
        <taxon>Ixodoidea</taxon>
        <taxon>Ixodidae</taxon>
        <taxon>Amblyomminae</taxon>
        <taxon>Amblyomma</taxon>
    </lineage>
</organism>
<evidence type="ECO:0000313" key="5">
    <source>
        <dbReference type="Proteomes" id="UP001321473"/>
    </source>
</evidence>
<dbReference type="InterPro" id="IPR014752">
    <property type="entry name" value="Arrestin-like_C"/>
</dbReference>
<dbReference type="Gene3D" id="2.60.40.840">
    <property type="match status" value="1"/>
</dbReference>
<feature type="region of interest" description="Disordered" evidence="2">
    <location>
        <begin position="443"/>
        <end position="469"/>
    </location>
</feature>